<proteinExistence type="predicted"/>
<organism evidence="1 2">
    <name type="scientific">Bacillus halotolerans</name>
    <dbReference type="NCBI Taxonomy" id="260554"/>
    <lineage>
        <taxon>Bacteria</taxon>
        <taxon>Bacillati</taxon>
        <taxon>Bacillota</taxon>
        <taxon>Bacilli</taxon>
        <taxon>Bacillales</taxon>
        <taxon>Bacillaceae</taxon>
        <taxon>Bacillus</taxon>
    </lineage>
</organism>
<reference evidence="1" key="1">
    <citation type="submission" date="2022-12" db="EMBL/GenBank/DDBJ databases">
        <title>Genomic of Bacillus halotolerans.</title>
        <authorList>
            <person name="Xu G."/>
            <person name="Ding Y."/>
        </authorList>
    </citation>
    <scope>NUCLEOTIDE SEQUENCE</scope>
    <source>
        <strain evidence="1">B13</strain>
        <plasmid evidence="1">unnamed</plasmid>
    </source>
</reference>
<keyword evidence="1" id="KW-0614">Plasmid</keyword>
<keyword evidence="2" id="KW-1185">Reference proteome</keyword>
<gene>
    <name evidence="1" type="ORF">O0R52_21910</name>
</gene>
<dbReference type="Proteomes" id="UP001164713">
    <property type="component" value="Plasmid unnamed"/>
</dbReference>
<evidence type="ECO:0000313" key="1">
    <source>
        <dbReference type="EMBL" id="WAT23655.1"/>
    </source>
</evidence>
<protein>
    <submittedName>
        <fullName evidence="1">Uncharacterized protein</fullName>
    </submittedName>
</protein>
<dbReference type="EMBL" id="CP114067">
    <property type="protein sequence ID" value="WAT23655.1"/>
    <property type="molecule type" value="Genomic_DNA"/>
</dbReference>
<accession>A0ABY7I974</accession>
<evidence type="ECO:0000313" key="2">
    <source>
        <dbReference type="Proteomes" id="UP001164713"/>
    </source>
</evidence>
<name>A0ABY7I974_9BACI</name>
<dbReference type="RefSeq" id="WP_269108443.1">
    <property type="nucleotide sequence ID" value="NZ_CP114067.1"/>
</dbReference>
<geneLocation type="plasmid" evidence="1 2">
    <name>unnamed</name>
</geneLocation>
<sequence>MTIMKQIDECLTRFVQKKMPLRKKWKAYLNCARFNPTLLLFHYDHLILEFDLTEEKILNQWWERAADKRGLDSAVEWLDKNNEKVKVFVSLIGR</sequence>